<dbReference type="RefSeq" id="WP_070980072.1">
    <property type="nucleotide sequence ID" value="NZ_CP017707.1"/>
</dbReference>
<dbReference type="Pfam" id="PF05159">
    <property type="entry name" value="Capsule_synth"/>
    <property type="match status" value="1"/>
</dbReference>
<protein>
    <recommendedName>
        <fullName evidence="3">Capsular biosynthesis protein</fullName>
    </recommendedName>
</protein>
<dbReference type="AlphaFoldDB" id="A0A1D9LHM2"/>
<evidence type="ECO:0000313" key="2">
    <source>
        <dbReference type="Proteomes" id="UP000178776"/>
    </source>
</evidence>
<dbReference type="STRING" id="1108595.BKX93_12625"/>
<gene>
    <name evidence="1" type="ORF">BKX93_12625</name>
</gene>
<dbReference type="InterPro" id="IPR007833">
    <property type="entry name" value="Capsule_polysaccharide_synth"/>
</dbReference>
<dbReference type="GO" id="GO:0015774">
    <property type="term" value="P:polysaccharide transport"/>
    <property type="evidence" value="ECO:0007669"/>
    <property type="project" value="InterPro"/>
</dbReference>
<sequence length="440" mass="51017">MLAAQPLLRHRRLLLLQGPMGPFFNALSDWLRDNGVAVHKINFNGGDRLYHRRLPSTDYDGRQENFAAWLTLFLQDKQIDGVVCFGDCRRYHRIAAELCRDRKLAFYAFEEGYLRPDYVTLESGGVNAYSKLADDPAAILKHEPSDSPAPRPTQPSFRRMAYTAISYYAAGWLWRRRYPHYQHHKDFSPFRECALWLRSGWRKQCYRLSERAITRRVLSGPGQGYYLTALQVFNDSQILNHSHYRDVTDFIDDVISSFARHAPSDRHLVLKHHPMDRGHRNYRHLIEGLAQKAGIADRVHYLHDAHLPSLLKQSLGVVTVNSTVGLSALHHGKPLAVMGRALYDMEGLTFQHGLDRFWRECQPPQRELYGKLRSYLIRHTQLNGAFFGESHWLPRQTRRRSFTSAFAPLLLSLTTVFLIELDEAAEITALWEWLGRLWPT</sequence>
<name>A0A1D9LHM2_9NEIS</name>
<reference evidence="1 2" key="1">
    <citation type="submission" date="2016-10" db="EMBL/GenBank/DDBJ databases">
        <title>Chromobacterium muskegensis sp. nov., an insecticidal bacterium isolated from Sphagnum bogs.</title>
        <authorList>
            <person name="Sparks M.E."/>
            <person name="Blackburn M.B."/>
            <person name="Gundersen-Rindal D.E."/>
            <person name="Mitchell A."/>
            <person name="Farrar R."/>
            <person name="Kuhar D."/>
        </authorList>
    </citation>
    <scope>NUCLEOTIDE SEQUENCE [LARGE SCALE GENOMIC DNA]</scope>
    <source>
        <strain evidence="1 2">21-1</strain>
    </source>
</reference>
<evidence type="ECO:0008006" key="3">
    <source>
        <dbReference type="Google" id="ProtNLM"/>
    </source>
</evidence>
<dbReference type="KEGG" id="cvc:BKX93_12625"/>
<dbReference type="CDD" id="cd16441">
    <property type="entry name" value="beta_Kdo_transferase_KpsS"/>
    <property type="match status" value="1"/>
</dbReference>
<evidence type="ECO:0000313" key="1">
    <source>
        <dbReference type="EMBL" id="AOZ50755.1"/>
    </source>
</evidence>
<dbReference type="GO" id="GO:0000271">
    <property type="term" value="P:polysaccharide biosynthetic process"/>
    <property type="evidence" value="ECO:0007669"/>
    <property type="project" value="InterPro"/>
</dbReference>
<dbReference type="Proteomes" id="UP000178776">
    <property type="component" value="Chromosome"/>
</dbReference>
<organism evidence="1 2">
    <name type="scientific">Chromobacterium vaccinii</name>
    <dbReference type="NCBI Taxonomy" id="1108595"/>
    <lineage>
        <taxon>Bacteria</taxon>
        <taxon>Pseudomonadati</taxon>
        <taxon>Pseudomonadota</taxon>
        <taxon>Betaproteobacteria</taxon>
        <taxon>Neisseriales</taxon>
        <taxon>Chromobacteriaceae</taxon>
        <taxon>Chromobacterium</taxon>
    </lineage>
</organism>
<proteinExistence type="predicted"/>
<dbReference type="GeneID" id="68842054"/>
<accession>A0A1D9LHM2</accession>
<dbReference type="EMBL" id="CP017707">
    <property type="protein sequence ID" value="AOZ50755.1"/>
    <property type="molecule type" value="Genomic_DNA"/>
</dbReference>